<gene>
    <name evidence="3" type="ORF">RT761_00031</name>
</gene>
<dbReference type="RefSeq" id="WP_218112077.1">
    <property type="nucleotide sequence ID" value="NZ_CP065383.1"/>
</dbReference>
<feature type="transmembrane region" description="Helical" evidence="1">
    <location>
        <begin position="318"/>
        <end position="347"/>
    </location>
</feature>
<dbReference type="InterPro" id="IPR051790">
    <property type="entry name" value="Cytochrome_c-biogenesis_DsbD"/>
</dbReference>
<feature type="transmembrane region" description="Helical" evidence="1">
    <location>
        <begin position="526"/>
        <end position="546"/>
    </location>
</feature>
<accession>A0A7T1AJ33</accession>
<evidence type="ECO:0000256" key="1">
    <source>
        <dbReference type="SAM" id="Phobius"/>
    </source>
</evidence>
<sequence length="551" mass="63314">MKKGFIFLLGFLLVFLLGLNIAYAFETTVFGRGIPLDEFDQVKPKLFIDLGMHSITSDNWKTALDKPDNVVILPYLEDLKTLSSMKIDGFLVVVSDWNIEEGDLRVLPSFFYVENEHVLGILNWTNDSPDLSFVNLVRENIEKENPDQILMVITEKNAQFIRDQFTVFQEKTEWIIRDEISENFIQNIDIPEKPVIYFFFSSRCPICRHLKNDVTPPVFEKYQDQIKVVYLDYVIAAHYEKMVLLEETWEVEHKTSVEIFSDAGYIASEDEKTINEQVEELIQKTLVLSAEERKGIQTEFTGKIEDLIFNRFKGFTPWVVAGAGVLDGLNPCAFATIIFMVNLLMAIGHTRRRIFEIGIAYSLSVFFTYFLMGLGIFHVWQTLSAYQIISRVIYGVMASVLIIFAILSIKDAIQYRKDKKETEFSMGLPKSFRIKINKYLKKSFSEKKLIVAAIFSGFVISLLEAGCTGQIYLPTIMYIARESTSLRAFFFLLLYNTFFIIPLLVVFFGVYYGSQSKALVNFGRKNILFSKLAMGCLFIVLSILLWQSALS</sequence>
<dbReference type="EMBL" id="CP065383">
    <property type="protein sequence ID" value="QPM66845.1"/>
    <property type="molecule type" value="Genomic_DNA"/>
</dbReference>
<dbReference type="PANTHER" id="PTHR31272">
    <property type="entry name" value="CYTOCHROME C-TYPE BIOGENESIS PROTEIN HI_1454-RELATED"/>
    <property type="match status" value="1"/>
</dbReference>
<dbReference type="AlphaFoldDB" id="A0A7T1AJ33"/>
<evidence type="ECO:0000313" key="4">
    <source>
        <dbReference type="Proteomes" id="UP000594463"/>
    </source>
</evidence>
<dbReference type="SUPFAM" id="SSF52833">
    <property type="entry name" value="Thioredoxin-like"/>
    <property type="match status" value="1"/>
</dbReference>
<feature type="transmembrane region" description="Helical" evidence="1">
    <location>
        <begin position="493"/>
        <end position="514"/>
    </location>
</feature>
<evidence type="ECO:0000259" key="2">
    <source>
        <dbReference type="Pfam" id="PF13462"/>
    </source>
</evidence>
<dbReference type="Gene3D" id="3.40.30.10">
    <property type="entry name" value="Glutaredoxin"/>
    <property type="match status" value="1"/>
</dbReference>
<dbReference type="CDD" id="cd02972">
    <property type="entry name" value="DsbA_family"/>
    <property type="match status" value="1"/>
</dbReference>
<dbReference type="Pfam" id="PF13462">
    <property type="entry name" value="Thioredoxin_4"/>
    <property type="match status" value="1"/>
</dbReference>
<keyword evidence="4" id="KW-1185">Reference proteome</keyword>
<dbReference type="InterPro" id="IPR012336">
    <property type="entry name" value="Thioredoxin-like_fold"/>
</dbReference>
<feature type="domain" description="Thioredoxin-like fold" evidence="2">
    <location>
        <begin position="194"/>
        <end position="291"/>
    </location>
</feature>
<organism evidence="3 4">
    <name type="scientific">Atribacter laminatus</name>
    <dbReference type="NCBI Taxonomy" id="2847778"/>
    <lineage>
        <taxon>Bacteria</taxon>
        <taxon>Pseudomonadati</taxon>
        <taxon>Atribacterota</taxon>
        <taxon>Atribacteria</taxon>
        <taxon>Atribacterales</taxon>
        <taxon>Atribacteraceae</taxon>
        <taxon>Atribacter</taxon>
    </lineage>
</organism>
<reference evidence="3 4" key="1">
    <citation type="journal article" date="2021" name="Nat. Commun.">
        <title>Isolation of a member of the candidate phylum Atribacteria reveals a unique cell membrane structure.</title>
        <authorList>
            <person name="Taiki K."/>
            <person name="Nobu M.K."/>
            <person name="Kusada H."/>
            <person name="Meng X.-Y."/>
            <person name="Hosoki N."/>
            <person name="Uematsu K."/>
            <person name="Yoshioka H."/>
            <person name="Kamagata Y."/>
            <person name="Tamaki H."/>
        </authorList>
    </citation>
    <scope>NUCLEOTIDE SEQUENCE [LARGE SCALE GENOMIC DNA]</scope>
    <source>
        <strain evidence="3 4">RT761</strain>
    </source>
</reference>
<keyword evidence="1" id="KW-0812">Transmembrane</keyword>
<keyword evidence="1" id="KW-0472">Membrane</keyword>
<dbReference type="Proteomes" id="UP000594463">
    <property type="component" value="Chromosome"/>
</dbReference>
<evidence type="ECO:0000313" key="3">
    <source>
        <dbReference type="EMBL" id="QPM66845.1"/>
    </source>
</evidence>
<protein>
    <recommendedName>
        <fullName evidence="2">Thioredoxin-like fold domain-containing protein</fullName>
    </recommendedName>
</protein>
<keyword evidence="1" id="KW-1133">Transmembrane helix</keyword>
<dbReference type="PANTHER" id="PTHR31272:SF9">
    <property type="entry name" value="BLL1027 PROTEIN"/>
    <property type="match status" value="1"/>
</dbReference>
<feature type="transmembrane region" description="Helical" evidence="1">
    <location>
        <begin position="449"/>
        <end position="473"/>
    </location>
</feature>
<dbReference type="InterPro" id="IPR036249">
    <property type="entry name" value="Thioredoxin-like_sf"/>
</dbReference>
<name>A0A7T1AJ33_ATRLM</name>
<feature type="transmembrane region" description="Helical" evidence="1">
    <location>
        <begin position="359"/>
        <end position="380"/>
    </location>
</feature>
<feature type="transmembrane region" description="Helical" evidence="1">
    <location>
        <begin position="392"/>
        <end position="409"/>
    </location>
</feature>
<dbReference type="KEGG" id="alam:RT761_00031"/>
<proteinExistence type="predicted"/>